<sequence>MQCSNYVLILTLVGPANGFMAANTTTSFRVVANIDGLLTCINLASVITPAVTYCRS</sequence>
<feature type="signal peptide" evidence="1">
    <location>
        <begin position="1"/>
        <end position="18"/>
    </location>
</feature>
<evidence type="ECO:0000313" key="2">
    <source>
        <dbReference type="EMBL" id="KAH3824443.1"/>
    </source>
</evidence>
<proteinExistence type="predicted"/>
<dbReference type="Proteomes" id="UP000828390">
    <property type="component" value="Unassembled WGS sequence"/>
</dbReference>
<dbReference type="AlphaFoldDB" id="A0A9D4GZ25"/>
<comment type="caution">
    <text evidence="2">The sequence shown here is derived from an EMBL/GenBank/DDBJ whole genome shotgun (WGS) entry which is preliminary data.</text>
</comment>
<organism evidence="2 3">
    <name type="scientific">Dreissena polymorpha</name>
    <name type="common">Zebra mussel</name>
    <name type="synonym">Mytilus polymorpha</name>
    <dbReference type="NCBI Taxonomy" id="45954"/>
    <lineage>
        <taxon>Eukaryota</taxon>
        <taxon>Metazoa</taxon>
        <taxon>Spiralia</taxon>
        <taxon>Lophotrochozoa</taxon>
        <taxon>Mollusca</taxon>
        <taxon>Bivalvia</taxon>
        <taxon>Autobranchia</taxon>
        <taxon>Heteroconchia</taxon>
        <taxon>Euheterodonta</taxon>
        <taxon>Imparidentia</taxon>
        <taxon>Neoheterodontei</taxon>
        <taxon>Myida</taxon>
        <taxon>Dreissenoidea</taxon>
        <taxon>Dreissenidae</taxon>
        <taxon>Dreissena</taxon>
    </lineage>
</organism>
<keyword evidence="3" id="KW-1185">Reference proteome</keyword>
<feature type="chain" id="PRO_5038549966" evidence="1">
    <location>
        <begin position="19"/>
        <end position="56"/>
    </location>
</feature>
<evidence type="ECO:0000313" key="3">
    <source>
        <dbReference type="Proteomes" id="UP000828390"/>
    </source>
</evidence>
<dbReference type="EMBL" id="JAIWYP010000005">
    <property type="protein sequence ID" value="KAH3824443.1"/>
    <property type="molecule type" value="Genomic_DNA"/>
</dbReference>
<keyword evidence="1" id="KW-0732">Signal</keyword>
<protein>
    <submittedName>
        <fullName evidence="2">Uncharacterized protein</fullName>
    </submittedName>
</protein>
<reference evidence="2" key="1">
    <citation type="journal article" date="2019" name="bioRxiv">
        <title>The Genome of the Zebra Mussel, Dreissena polymorpha: A Resource for Invasive Species Research.</title>
        <authorList>
            <person name="McCartney M.A."/>
            <person name="Auch B."/>
            <person name="Kono T."/>
            <person name="Mallez S."/>
            <person name="Zhang Y."/>
            <person name="Obille A."/>
            <person name="Becker A."/>
            <person name="Abrahante J.E."/>
            <person name="Garbe J."/>
            <person name="Badalamenti J.P."/>
            <person name="Herman A."/>
            <person name="Mangelson H."/>
            <person name="Liachko I."/>
            <person name="Sullivan S."/>
            <person name="Sone E.D."/>
            <person name="Koren S."/>
            <person name="Silverstein K.A.T."/>
            <person name="Beckman K.B."/>
            <person name="Gohl D.M."/>
        </authorList>
    </citation>
    <scope>NUCLEOTIDE SEQUENCE</scope>
    <source>
        <strain evidence="2">Duluth1</strain>
        <tissue evidence="2">Whole animal</tissue>
    </source>
</reference>
<reference evidence="2" key="2">
    <citation type="submission" date="2020-11" db="EMBL/GenBank/DDBJ databases">
        <authorList>
            <person name="McCartney M.A."/>
            <person name="Auch B."/>
            <person name="Kono T."/>
            <person name="Mallez S."/>
            <person name="Becker A."/>
            <person name="Gohl D.M."/>
            <person name="Silverstein K.A.T."/>
            <person name="Koren S."/>
            <person name="Bechman K.B."/>
            <person name="Herman A."/>
            <person name="Abrahante J.E."/>
            <person name="Garbe J."/>
        </authorList>
    </citation>
    <scope>NUCLEOTIDE SEQUENCE</scope>
    <source>
        <strain evidence="2">Duluth1</strain>
        <tissue evidence="2">Whole animal</tissue>
    </source>
</reference>
<gene>
    <name evidence="2" type="ORF">DPMN_126279</name>
</gene>
<accession>A0A9D4GZ25</accession>
<name>A0A9D4GZ25_DREPO</name>
<evidence type="ECO:0000256" key="1">
    <source>
        <dbReference type="SAM" id="SignalP"/>
    </source>
</evidence>